<dbReference type="Pfam" id="PF20684">
    <property type="entry name" value="Fung_rhodopsin"/>
    <property type="match status" value="1"/>
</dbReference>
<feature type="compositionally biased region" description="Low complexity" evidence="6">
    <location>
        <begin position="287"/>
        <end position="311"/>
    </location>
</feature>
<dbReference type="GO" id="GO:0016020">
    <property type="term" value="C:membrane"/>
    <property type="evidence" value="ECO:0007669"/>
    <property type="project" value="UniProtKB-SubCell"/>
</dbReference>
<dbReference type="Proteomes" id="UP000509510">
    <property type="component" value="Chromosome I"/>
</dbReference>
<evidence type="ECO:0000256" key="5">
    <source>
        <dbReference type="ARBA" id="ARBA00038359"/>
    </source>
</evidence>
<evidence type="ECO:0000313" key="10">
    <source>
        <dbReference type="Proteomes" id="UP000509510"/>
    </source>
</evidence>
<protein>
    <recommendedName>
        <fullName evidence="8">Rhodopsin domain-containing protein</fullName>
    </recommendedName>
</protein>
<evidence type="ECO:0000256" key="4">
    <source>
        <dbReference type="ARBA" id="ARBA00023136"/>
    </source>
</evidence>
<proteinExistence type="inferred from homology"/>
<dbReference type="RefSeq" id="XP_035340035.1">
    <property type="nucleotide sequence ID" value="XM_035484142.1"/>
</dbReference>
<dbReference type="GeneID" id="55988449"/>
<feature type="transmembrane region" description="Helical" evidence="7">
    <location>
        <begin position="38"/>
        <end position="60"/>
    </location>
</feature>
<evidence type="ECO:0000256" key="1">
    <source>
        <dbReference type="ARBA" id="ARBA00004141"/>
    </source>
</evidence>
<evidence type="ECO:0000256" key="3">
    <source>
        <dbReference type="ARBA" id="ARBA00022989"/>
    </source>
</evidence>
<comment type="similarity">
    <text evidence="5">Belongs to the SAT4 family.</text>
</comment>
<dbReference type="PANTHER" id="PTHR33048:SF151">
    <property type="entry name" value="INTEGRAL MEMBRANE PROTEIN"/>
    <property type="match status" value="1"/>
</dbReference>
<feature type="domain" description="Rhodopsin" evidence="8">
    <location>
        <begin position="22"/>
        <end position="263"/>
    </location>
</feature>
<dbReference type="AlphaFoldDB" id="A0A7H8QIW8"/>
<dbReference type="InterPro" id="IPR049326">
    <property type="entry name" value="Rhodopsin_dom_fungi"/>
</dbReference>
<keyword evidence="2 7" id="KW-0812">Transmembrane</keyword>
<dbReference type="OrthoDB" id="3934549at2759"/>
<dbReference type="KEGG" id="trg:TRUGW13939_00936"/>
<sequence length="391" mass="42823">MDMGQVSSMAGLASLTTFIVSLRLYSRHITKQRFWWDDWLMIFALACNLGGLGVDSAMVLKVQDASKEGAPPLSAPEMTRVRKLLLASDMMYVSSLSLSKLSALLMQYRIFAVAHHFKRWVWAIGTFVVAWWVVVFFLLIFTCWPVEKRWDASIPGSCPSRGSGSIANSVASIVGDVMLLMLPIPQIWKLQLRLTEKILLTLIFCLGVCIIFTSVARLIVFVHDEQGQANMSYSMIGVVGWSDVEMSTGIICACLPTFRPIIIRISKARARLWARIRRKKTAGKQVSTSTSNNNSSSSNSNSSNGSNSSGTVTVPSVCRHSLSAGSAGSAGSKACHVCNTTAVDRLYYGADHDLYSILSMDDELSLEHTGDMAMSIMPFKHELGENVGTAV</sequence>
<feature type="transmembrane region" description="Helical" evidence="7">
    <location>
        <begin position="199"/>
        <end position="222"/>
    </location>
</feature>
<accession>A0A7H8QIW8</accession>
<evidence type="ECO:0000256" key="7">
    <source>
        <dbReference type="SAM" id="Phobius"/>
    </source>
</evidence>
<feature type="transmembrane region" description="Helical" evidence="7">
    <location>
        <begin position="120"/>
        <end position="146"/>
    </location>
</feature>
<feature type="region of interest" description="Disordered" evidence="6">
    <location>
        <begin position="283"/>
        <end position="311"/>
    </location>
</feature>
<keyword evidence="10" id="KW-1185">Reference proteome</keyword>
<keyword evidence="4 7" id="KW-0472">Membrane</keyword>
<organism evidence="9 10">
    <name type="scientific">Talaromyces rugulosus</name>
    <name type="common">Penicillium rugulosum</name>
    <dbReference type="NCBI Taxonomy" id="121627"/>
    <lineage>
        <taxon>Eukaryota</taxon>
        <taxon>Fungi</taxon>
        <taxon>Dikarya</taxon>
        <taxon>Ascomycota</taxon>
        <taxon>Pezizomycotina</taxon>
        <taxon>Eurotiomycetes</taxon>
        <taxon>Eurotiomycetidae</taxon>
        <taxon>Eurotiales</taxon>
        <taxon>Trichocomaceae</taxon>
        <taxon>Talaromyces</taxon>
        <taxon>Talaromyces sect. Islandici</taxon>
    </lineage>
</organism>
<dbReference type="EMBL" id="CP055898">
    <property type="protein sequence ID" value="QKX53856.1"/>
    <property type="molecule type" value="Genomic_DNA"/>
</dbReference>
<reference evidence="10" key="1">
    <citation type="submission" date="2020-06" db="EMBL/GenBank/DDBJ databases">
        <title>A chromosome-scale genome assembly of Talaromyces rugulosus W13939.</title>
        <authorList>
            <person name="Wang B."/>
            <person name="Guo L."/>
            <person name="Ye K."/>
            <person name="Wang L."/>
        </authorList>
    </citation>
    <scope>NUCLEOTIDE SEQUENCE [LARGE SCALE GENOMIC DNA]</scope>
    <source>
        <strain evidence="10">W13939</strain>
    </source>
</reference>
<dbReference type="InterPro" id="IPR052337">
    <property type="entry name" value="SAT4-like"/>
</dbReference>
<dbReference type="PANTHER" id="PTHR33048">
    <property type="entry name" value="PTH11-LIKE INTEGRAL MEMBRANE PROTEIN (AFU_ORTHOLOGUE AFUA_5G11245)"/>
    <property type="match status" value="1"/>
</dbReference>
<evidence type="ECO:0000256" key="2">
    <source>
        <dbReference type="ARBA" id="ARBA00022692"/>
    </source>
</evidence>
<gene>
    <name evidence="9" type="ORF">TRUGW13939_00936</name>
</gene>
<feature type="transmembrane region" description="Helical" evidence="7">
    <location>
        <begin position="6"/>
        <end position="26"/>
    </location>
</feature>
<evidence type="ECO:0000259" key="8">
    <source>
        <dbReference type="Pfam" id="PF20684"/>
    </source>
</evidence>
<name>A0A7H8QIW8_TALRU</name>
<keyword evidence="3 7" id="KW-1133">Transmembrane helix</keyword>
<evidence type="ECO:0000313" key="9">
    <source>
        <dbReference type="EMBL" id="QKX53856.1"/>
    </source>
</evidence>
<evidence type="ECO:0000256" key="6">
    <source>
        <dbReference type="SAM" id="MobiDB-lite"/>
    </source>
</evidence>
<comment type="subcellular location">
    <subcellularLocation>
        <location evidence="1">Membrane</location>
        <topology evidence="1">Multi-pass membrane protein</topology>
    </subcellularLocation>
</comment>